<evidence type="ECO:0000313" key="2">
    <source>
        <dbReference type="Proteomes" id="UP000298416"/>
    </source>
</evidence>
<organism evidence="1">
    <name type="scientific">Salvia splendens</name>
    <name type="common">Scarlet sage</name>
    <dbReference type="NCBI Taxonomy" id="180675"/>
    <lineage>
        <taxon>Eukaryota</taxon>
        <taxon>Viridiplantae</taxon>
        <taxon>Streptophyta</taxon>
        <taxon>Embryophyta</taxon>
        <taxon>Tracheophyta</taxon>
        <taxon>Spermatophyta</taxon>
        <taxon>Magnoliopsida</taxon>
        <taxon>eudicotyledons</taxon>
        <taxon>Gunneridae</taxon>
        <taxon>Pentapetalae</taxon>
        <taxon>asterids</taxon>
        <taxon>lamiids</taxon>
        <taxon>Lamiales</taxon>
        <taxon>Lamiaceae</taxon>
        <taxon>Nepetoideae</taxon>
        <taxon>Mentheae</taxon>
        <taxon>Salviinae</taxon>
        <taxon>Salvia</taxon>
        <taxon>Salvia subgen. Calosphace</taxon>
        <taxon>core Calosphace</taxon>
    </lineage>
</organism>
<reference evidence="1" key="1">
    <citation type="submission" date="2018-01" db="EMBL/GenBank/DDBJ databases">
        <authorList>
            <person name="Mao J.F."/>
        </authorList>
    </citation>
    <scope>NUCLEOTIDE SEQUENCE</scope>
    <source>
        <strain evidence="1">Huo1</strain>
        <tissue evidence="1">Leaf</tissue>
    </source>
</reference>
<dbReference type="Proteomes" id="UP000298416">
    <property type="component" value="Unassembled WGS sequence"/>
</dbReference>
<protein>
    <submittedName>
        <fullName evidence="1">Uncharacterized protein</fullName>
    </submittedName>
</protein>
<keyword evidence="2" id="KW-1185">Reference proteome</keyword>
<name>A0A8X8WKY1_SALSN</name>
<comment type="caution">
    <text evidence="1">The sequence shown here is derived from an EMBL/GenBank/DDBJ whole genome shotgun (WGS) entry which is preliminary data.</text>
</comment>
<sequence>MTEQELVLLRRVDPEQCQVKCLRHSSHGAEDVFDAHRELDIDTGDVPPRLRAVHGDDRPEGFPAFVHWGRDGVHQSGEAESHRMIWWRRTSSIRTASPTWRRTTTMAVLKITRIDIV</sequence>
<evidence type="ECO:0000313" key="1">
    <source>
        <dbReference type="EMBL" id="KAG6397290.1"/>
    </source>
</evidence>
<accession>A0A8X8WKY1</accession>
<proteinExistence type="predicted"/>
<dbReference type="EMBL" id="PNBA02000016">
    <property type="protein sequence ID" value="KAG6397290.1"/>
    <property type="molecule type" value="Genomic_DNA"/>
</dbReference>
<gene>
    <name evidence="1" type="ORF">SASPL_143456</name>
</gene>
<reference evidence="1" key="2">
    <citation type="submission" date="2020-08" db="EMBL/GenBank/DDBJ databases">
        <title>Plant Genome Project.</title>
        <authorList>
            <person name="Zhang R.-G."/>
        </authorList>
    </citation>
    <scope>NUCLEOTIDE SEQUENCE</scope>
    <source>
        <strain evidence="1">Huo1</strain>
        <tissue evidence="1">Leaf</tissue>
    </source>
</reference>
<dbReference type="AlphaFoldDB" id="A0A8X8WKY1"/>